<feature type="chain" id="PRO_5045254588" evidence="2">
    <location>
        <begin position="26"/>
        <end position="314"/>
    </location>
</feature>
<evidence type="ECO:0000313" key="5">
    <source>
        <dbReference type="Proteomes" id="UP001343257"/>
    </source>
</evidence>
<accession>A0ABU6PRG7</accession>
<keyword evidence="5" id="KW-1185">Reference proteome</keyword>
<dbReference type="RefSeq" id="WP_328276371.1">
    <property type="nucleotide sequence ID" value="NZ_JARTLD010000015.1"/>
</dbReference>
<dbReference type="Pfam" id="PF14343">
    <property type="entry name" value="PrcB_C"/>
    <property type="match status" value="1"/>
</dbReference>
<evidence type="ECO:0000256" key="1">
    <source>
        <dbReference type="SAM" id="MobiDB-lite"/>
    </source>
</evidence>
<dbReference type="InterPro" id="IPR001119">
    <property type="entry name" value="SLH_dom"/>
</dbReference>
<feature type="domain" description="SLH" evidence="3">
    <location>
        <begin position="20"/>
        <end position="84"/>
    </location>
</feature>
<gene>
    <name evidence="4" type="ORF">P9847_06690</name>
</gene>
<reference evidence="4 5" key="1">
    <citation type="submission" date="2023-03" db="EMBL/GenBank/DDBJ databases">
        <title>Bacillus Genome Sequencing.</title>
        <authorList>
            <person name="Dunlap C."/>
        </authorList>
    </citation>
    <scope>NUCLEOTIDE SEQUENCE [LARGE SCALE GENOMIC DNA]</scope>
    <source>
        <strain evidence="4 5">NRS-52</strain>
    </source>
</reference>
<evidence type="ECO:0000259" key="3">
    <source>
        <dbReference type="PROSITE" id="PS51272"/>
    </source>
</evidence>
<protein>
    <submittedName>
        <fullName evidence="4">S-layer homology domain-containing protein</fullName>
    </submittedName>
</protein>
<evidence type="ECO:0000256" key="2">
    <source>
        <dbReference type="SAM" id="SignalP"/>
    </source>
</evidence>
<dbReference type="InterPro" id="IPR025748">
    <property type="entry name" value="PrcB_C_dom"/>
</dbReference>
<name>A0ABU6PRG7_9BACL</name>
<proteinExistence type="predicted"/>
<dbReference type="PROSITE" id="PS51272">
    <property type="entry name" value="SLH"/>
    <property type="match status" value="1"/>
</dbReference>
<keyword evidence="2" id="KW-0732">Signal</keyword>
<feature type="region of interest" description="Disordered" evidence="1">
    <location>
        <begin position="292"/>
        <end position="314"/>
    </location>
</feature>
<evidence type="ECO:0000313" key="4">
    <source>
        <dbReference type="EMBL" id="MED5016992.1"/>
    </source>
</evidence>
<sequence>MRFNAKMAAAWIVICSFAVSSSASAFSDIKDPHQNKIVDALQSQGIIHGVSAERFAPSDNITAAQAVSMLVKAMDLKAVNGAAEAPGIPPNAWFAQAANIAAGHGLLSEGIKDWNGGLTKEQFAVMLHKAITETIGTNPSIQIVIPIADMNLLHSWSGEAVHYLLLSGITELDGEKRFHPQSIISRMEAAEMTFNALKYMDTVKGPQDAGESDDEVSVQVVKVNDQVNEIILSKSDMPNPGYGILVDRIEFSGQRAVISYHFTTPEPGQMYPQVISTAKTSVYVDSKYKVSVKRSPGEAGLPFKAPGTDPKTLK</sequence>
<dbReference type="EMBL" id="JARTLD010000015">
    <property type="protein sequence ID" value="MED5016992.1"/>
    <property type="molecule type" value="Genomic_DNA"/>
</dbReference>
<feature type="signal peptide" evidence="2">
    <location>
        <begin position="1"/>
        <end position="25"/>
    </location>
</feature>
<comment type="caution">
    <text evidence="4">The sequence shown here is derived from an EMBL/GenBank/DDBJ whole genome shotgun (WGS) entry which is preliminary data.</text>
</comment>
<organism evidence="4 5">
    <name type="scientific">Paenibacillus chibensis</name>
    <dbReference type="NCBI Taxonomy" id="59846"/>
    <lineage>
        <taxon>Bacteria</taxon>
        <taxon>Bacillati</taxon>
        <taxon>Bacillota</taxon>
        <taxon>Bacilli</taxon>
        <taxon>Bacillales</taxon>
        <taxon>Paenibacillaceae</taxon>
        <taxon>Paenibacillus</taxon>
    </lineage>
</organism>
<dbReference type="Proteomes" id="UP001343257">
    <property type="component" value="Unassembled WGS sequence"/>
</dbReference>
<dbReference type="Pfam" id="PF00395">
    <property type="entry name" value="SLH"/>
    <property type="match status" value="2"/>
</dbReference>